<dbReference type="EMBL" id="BMNI01000001">
    <property type="protein sequence ID" value="GGO85039.1"/>
    <property type="molecule type" value="Genomic_DNA"/>
</dbReference>
<dbReference type="Pfam" id="PF00877">
    <property type="entry name" value="NLPC_P60"/>
    <property type="match status" value="1"/>
</dbReference>
<dbReference type="SUPFAM" id="SSF54001">
    <property type="entry name" value="Cysteine proteinases"/>
    <property type="match status" value="1"/>
</dbReference>
<evidence type="ECO:0000313" key="7">
    <source>
        <dbReference type="EMBL" id="GGO85039.1"/>
    </source>
</evidence>
<comment type="similarity">
    <text evidence="1">Belongs to the peptidase C40 family.</text>
</comment>
<dbReference type="Gene3D" id="3.90.1720.10">
    <property type="entry name" value="endopeptidase domain like (from Nostoc punctiforme)"/>
    <property type="match status" value="1"/>
</dbReference>
<dbReference type="InterPro" id="IPR038765">
    <property type="entry name" value="Papain-like_cys_pep_sf"/>
</dbReference>
<feature type="signal peptide" evidence="5">
    <location>
        <begin position="1"/>
        <end position="33"/>
    </location>
</feature>
<name>A0ABQ2N5D9_9ACTN</name>
<keyword evidence="8" id="KW-1185">Reference proteome</keyword>
<proteinExistence type="inferred from homology"/>
<keyword evidence="5" id="KW-0732">Signal</keyword>
<dbReference type="InterPro" id="IPR000064">
    <property type="entry name" value="NLP_P60_dom"/>
</dbReference>
<gene>
    <name evidence="7" type="ORF">GCM10011584_04030</name>
</gene>
<dbReference type="PROSITE" id="PS51935">
    <property type="entry name" value="NLPC_P60"/>
    <property type="match status" value="1"/>
</dbReference>
<protein>
    <submittedName>
        <fullName evidence="7">Lipoprotein</fullName>
    </submittedName>
</protein>
<evidence type="ECO:0000256" key="4">
    <source>
        <dbReference type="ARBA" id="ARBA00022807"/>
    </source>
</evidence>
<dbReference type="PANTHER" id="PTHR47359:SF3">
    <property type="entry name" value="NLP_P60 DOMAIN-CONTAINING PROTEIN-RELATED"/>
    <property type="match status" value="1"/>
</dbReference>
<evidence type="ECO:0000256" key="5">
    <source>
        <dbReference type="SAM" id="SignalP"/>
    </source>
</evidence>
<evidence type="ECO:0000256" key="3">
    <source>
        <dbReference type="ARBA" id="ARBA00022801"/>
    </source>
</evidence>
<evidence type="ECO:0000256" key="1">
    <source>
        <dbReference type="ARBA" id="ARBA00007074"/>
    </source>
</evidence>
<keyword evidence="7" id="KW-0449">Lipoprotein</keyword>
<keyword evidence="2" id="KW-0645">Protease</keyword>
<dbReference type="Proteomes" id="UP000655410">
    <property type="component" value="Unassembled WGS sequence"/>
</dbReference>
<comment type="caution">
    <text evidence="7">The sequence shown here is derived from an EMBL/GenBank/DDBJ whole genome shotgun (WGS) entry which is preliminary data.</text>
</comment>
<keyword evidence="4" id="KW-0788">Thiol protease</keyword>
<evidence type="ECO:0000259" key="6">
    <source>
        <dbReference type="PROSITE" id="PS51935"/>
    </source>
</evidence>
<reference evidence="8" key="1">
    <citation type="journal article" date="2019" name="Int. J. Syst. Evol. Microbiol.">
        <title>The Global Catalogue of Microorganisms (GCM) 10K type strain sequencing project: providing services to taxonomists for standard genome sequencing and annotation.</title>
        <authorList>
            <consortium name="The Broad Institute Genomics Platform"/>
            <consortium name="The Broad Institute Genome Sequencing Center for Infectious Disease"/>
            <person name="Wu L."/>
            <person name="Ma J."/>
        </authorList>
    </citation>
    <scope>NUCLEOTIDE SEQUENCE [LARGE SCALE GENOMIC DNA]</scope>
    <source>
        <strain evidence="8">CGMCC 4.7371</strain>
    </source>
</reference>
<sequence length="368" mass="37719">MRKLVVAGLVAVMLGPASLVLALGALMNPAAQASCLPSSPVVEQTPNQLAATRTDGVTVTLDQAQLTRAATIVSVGSGTKDVGRDGIVIALMAALTESSLRLLSNTNAYPESATYPNDGNAGDHDSLGLFQMRPSTGWGSVQNLMDTEYEAEAFYGGPSGPSHGSPRGLLDIPDWKLLPKGAAAQAVEVSAFPDRYAAYEPVAEAIVDALATGSTSGSCVEDQAAGGPLPTGFPGALIAAARSQLGKPYVWGGGTYAGPSGVGSDGRGPGFDCSGLVMYAAYKASGGKLRLPHYSGAQTTFGRAVGWDDKQPGDLIFFVHPGSSAPHHVAIYVGDGKILQAPHTGDNVRFGSLSEFAGETMTVRRLGA</sequence>
<feature type="domain" description="NlpC/P60" evidence="6">
    <location>
        <begin position="231"/>
        <end position="368"/>
    </location>
</feature>
<feature type="chain" id="PRO_5046536395" evidence="5">
    <location>
        <begin position="34"/>
        <end position="368"/>
    </location>
</feature>
<dbReference type="PANTHER" id="PTHR47359">
    <property type="entry name" value="PEPTIDOGLYCAN DL-ENDOPEPTIDASE CWLO"/>
    <property type="match status" value="1"/>
</dbReference>
<dbReference type="InterPro" id="IPR051794">
    <property type="entry name" value="PG_Endopeptidase_C40"/>
</dbReference>
<evidence type="ECO:0000313" key="8">
    <source>
        <dbReference type="Proteomes" id="UP000655410"/>
    </source>
</evidence>
<keyword evidence="3" id="KW-0378">Hydrolase</keyword>
<dbReference type="RefSeq" id="WP_188782306.1">
    <property type="nucleotide sequence ID" value="NZ_BMNI01000001.1"/>
</dbReference>
<evidence type="ECO:0000256" key="2">
    <source>
        <dbReference type="ARBA" id="ARBA00022670"/>
    </source>
</evidence>
<accession>A0ABQ2N5D9</accession>
<organism evidence="7 8">
    <name type="scientific">Nocardioides phosphati</name>
    <dbReference type="NCBI Taxonomy" id="1867775"/>
    <lineage>
        <taxon>Bacteria</taxon>
        <taxon>Bacillati</taxon>
        <taxon>Actinomycetota</taxon>
        <taxon>Actinomycetes</taxon>
        <taxon>Propionibacteriales</taxon>
        <taxon>Nocardioidaceae</taxon>
        <taxon>Nocardioides</taxon>
    </lineage>
</organism>